<proteinExistence type="predicted"/>
<dbReference type="EMBL" id="JAINUG010000007">
    <property type="protein sequence ID" value="KAJ8416074.1"/>
    <property type="molecule type" value="Genomic_DNA"/>
</dbReference>
<evidence type="ECO:0000256" key="1">
    <source>
        <dbReference type="SAM" id="SignalP"/>
    </source>
</evidence>
<dbReference type="Gene3D" id="3.30.420.10">
    <property type="entry name" value="Ribonuclease H-like superfamily/Ribonuclease H"/>
    <property type="match status" value="1"/>
</dbReference>
<dbReference type="Proteomes" id="UP001221898">
    <property type="component" value="Unassembled WGS sequence"/>
</dbReference>
<reference evidence="2" key="1">
    <citation type="journal article" date="2023" name="Science">
        <title>Genome structures resolve the early diversification of teleost fishes.</title>
        <authorList>
            <person name="Parey E."/>
            <person name="Louis A."/>
            <person name="Montfort J."/>
            <person name="Bouchez O."/>
            <person name="Roques C."/>
            <person name="Iampietro C."/>
            <person name="Lluch J."/>
            <person name="Castinel A."/>
            <person name="Donnadieu C."/>
            <person name="Desvignes T."/>
            <person name="Floi Bucao C."/>
            <person name="Jouanno E."/>
            <person name="Wen M."/>
            <person name="Mejri S."/>
            <person name="Dirks R."/>
            <person name="Jansen H."/>
            <person name="Henkel C."/>
            <person name="Chen W.J."/>
            <person name="Zahm M."/>
            <person name="Cabau C."/>
            <person name="Klopp C."/>
            <person name="Thompson A.W."/>
            <person name="Robinson-Rechavi M."/>
            <person name="Braasch I."/>
            <person name="Lecointre G."/>
            <person name="Bobe J."/>
            <person name="Postlethwait J.H."/>
            <person name="Berthelot C."/>
            <person name="Roest Crollius H."/>
            <person name="Guiguen Y."/>
        </authorList>
    </citation>
    <scope>NUCLEOTIDE SEQUENCE</scope>
    <source>
        <strain evidence="2">NC1722</strain>
    </source>
</reference>
<accession>A0AAD7T7V9</accession>
<name>A0AAD7T7V9_9TELE</name>
<evidence type="ECO:0008006" key="4">
    <source>
        <dbReference type="Google" id="ProtNLM"/>
    </source>
</evidence>
<feature type="chain" id="PRO_5042280173" description="Integrase catalytic domain-containing protein" evidence="1">
    <location>
        <begin position="23"/>
        <end position="191"/>
    </location>
</feature>
<dbReference type="GO" id="GO:0003676">
    <property type="term" value="F:nucleic acid binding"/>
    <property type="evidence" value="ECO:0007669"/>
    <property type="project" value="InterPro"/>
</dbReference>
<feature type="signal peptide" evidence="1">
    <location>
        <begin position="1"/>
        <end position="22"/>
    </location>
</feature>
<sequence length="191" mass="21679">MCHHHIAIPAFLIVVHCRLLQAFPRAPCSQLLQALRMSSLAYTLVSLFSLSECYSGDEDKTLVEWAFCGCRRSLPECIYQEKLKECFLQLAAVHLSSYTGDIIPVLWQTQVPVKYEGKEWVLPLIVVEVHLAWATAPWERILAHPKWMEVSPTKLMAAEKSINLLRHLFSAYGLLKELVSDNGPPFIAAQF</sequence>
<gene>
    <name evidence="2" type="ORF">AAFF_G00380960</name>
</gene>
<dbReference type="InterPro" id="IPR036397">
    <property type="entry name" value="RNaseH_sf"/>
</dbReference>
<keyword evidence="1" id="KW-0732">Signal</keyword>
<evidence type="ECO:0000313" key="3">
    <source>
        <dbReference type="Proteomes" id="UP001221898"/>
    </source>
</evidence>
<evidence type="ECO:0000313" key="2">
    <source>
        <dbReference type="EMBL" id="KAJ8416074.1"/>
    </source>
</evidence>
<organism evidence="2 3">
    <name type="scientific">Aldrovandia affinis</name>
    <dbReference type="NCBI Taxonomy" id="143900"/>
    <lineage>
        <taxon>Eukaryota</taxon>
        <taxon>Metazoa</taxon>
        <taxon>Chordata</taxon>
        <taxon>Craniata</taxon>
        <taxon>Vertebrata</taxon>
        <taxon>Euteleostomi</taxon>
        <taxon>Actinopterygii</taxon>
        <taxon>Neopterygii</taxon>
        <taxon>Teleostei</taxon>
        <taxon>Notacanthiformes</taxon>
        <taxon>Halosauridae</taxon>
        <taxon>Aldrovandia</taxon>
    </lineage>
</organism>
<dbReference type="AlphaFoldDB" id="A0AAD7T7V9"/>
<keyword evidence="3" id="KW-1185">Reference proteome</keyword>
<protein>
    <recommendedName>
        <fullName evidence="4">Integrase catalytic domain-containing protein</fullName>
    </recommendedName>
</protein>
<comment type="caution">
    <text evidence="2">The sequence shown here is derived from an EMBL/GenBank/DDBJ whole genome shotgun (WGS) entry which is preliminary data.</text>
</comment>